<gene>
    <name evidence="9" type="ORF">AWC19_09940</name>
</gene>
<dbReference type="PROSITE" id="PS00166">
    <property type="entry name" value="ENOYL_COA_HYDRATASE"/>
    <property type="match status" value="1"/>
</dbReference>
<comment type="caution">
    <text evidence="9">The sequence shown here is derived from an EMBL/GenBank/DDBJ whole genome shotgun (WGS) entry which is preliminary data.</text>
</comment>
<protein>
    <submittedName>
        <fullName evidence="9">Enoyl-CoA hydratase</fullName>
    </submittedName>
</protein>
<keyword evidence="10" id="KW-1185">Reference proteome</keyword>
<dbReference type="Proteomes" id="UP000193529">
    <property type="component" value="Unassembled WGS sequence"/>
</dbReference>
<dbReference type="CDD" id="cd06558">
    <property type="entry name" value="crotonase-like"/>
    <property type="match status" value="1"/>
</dbReference>
<evidence type="ECO:0000256" key="1">
    <source>
        <dbReference type="ARBA" id="ARBA00002994"/>
    </source>
</evidence>
<comment type="catalytic activity">
    <reaction evidence="7">
        <text>a 4-saturated-(3S)-3-hydroxyacyl-CoA = a (3E)-enoyl-CoA + H2O</text>
        <dbReference type="Rhea" id="RHEA:20724"/>
        <dbReference type="ChEBI" id="CHEBI:15377"/>
        <dbReference type="ChEBI" id="CHEBI:58521"/>
        <dbReference type="ChEBI" id="CHEBI:137480"/>
        <dbReference type="EC" id="4.2.1.17"/>
    </reaction>
</comment>
<evidence type="ECO:0000256" key="6">
    <source>
        <dbReference type="ARBA" id="ARBA00023709"/>
    </source>
</evidence>
<dbReference type="GO" id="GO:0004300">
    <property type="term" value="F:enoyl-CoA hydratase activity"/>
    <property type="evidence" value="ECO:0007669"/>
    <property type="project" value="UniProtKB-EC"/>
</dbReference>
<dbReference type="Pfam" id="PF00378">
    <property type="entry name" value="ECH_1"/>
    <property type="match status" value="1"/>
</dbReference>
<accession>A0A1X1ZMB1</accession>
<dbReference type="InterPro" id="IPR018376">
    <property type="entry name" value="Enoyl-CoA_hyd/isom_CS"/>
</dbReference>
<evidence type="ECO:0000256" key="8">
    <source>
        <dbReference type="RuleBase" id="RU003707"/>
    </source>
</evidence>
<dbReference type="InterPro" id="IPR014748">
    <property type="entry name" value="Enoyl-CoA_hydra_C"/>
</dbReference>
<evidence type="ECO:0000256" key="7">
    <source>
        <dbReference type="ARBA" id="ARBA00023717"/>
    </source>
</evidence>
<evidence type="ECO:0000256" key="5">
    <source>
        <dbReference type="ARBA" id="ARBA00023239"/>
    </source>
</evidence>
<comment type="catalytic activity">
    <reaction evidence="6">
        <text>a (3S)-3-hydroxyacyl-CoA = a (2E)-enoyl-CoA + H2O</text>
        <dbReference type="Rhea" id="RHEA:16105"/>
        <dbReference type="ChEBI" id="CHEBI:15377"/>
        <dbReference type="ChEBI" id="CHEBI:57318"/>
        <dbReference type="ChEBI" id="CHEBI:58856"/>
        <dbReference type="EC" id="4.2.1.17"/>
    </reaction>
</comment>
<sequence>MMSPTSAELHTLTVTQPAEGVVLVTLNRPDRLNAMTVTMFNELEEVARSLGADSAVRVVILTGAGNAFCAGYDLDDAEGLPGLSPLGMLERQENAARALAAVRAIPVPVIAAVNGAAAGGGFSLSLMADIRLGSPAARFNAAFVRIGLSAGDLGASWLLPRLIGPAQAADIAYTGRIVEAEEAERLGLLNAVTGADDLLDEALAMARQICANSPGGVKLSKRALQANMEIDSFAAALELESRGQALLTRCADMPEALAAFREKRPPNFTGR</sequence>
<evidence type="ECO:0000256" key="2">
    <source>
        <dbReference type="ARBA" id="ARBA00005254"/>
    </source>
</evidence>
<keyword evidence="3" id="KW-0276">Fatty acid metabolism</keyword>
<dbReference type="SUPFAM" id="SSF52096">
    <property type="entry name" value="ClpP/crotonase"/>
    <property type="match status" value="1"/>
</dbReference>
<dbReference type="EMBL" id="LQPJ01000102">
    <property type="protein sequence ID" value="ORW24418.1"/>
    <property type="molecule type" value="Genomic_DNA"/>
</dbReference>
<evidence type="ECO:0000256" key="4">
    <source>
        <dbReference type="ARBA" id="ARBA00023098"/>
    </source>
</evidence>
<evidence type="ECO:0000313" key="10">
    <source>
        <dbReference type="Proteomes" id="UP000193529"/>
    </source>
</evidence>
<dbReference type="AlphaFoldDB" id="A0A1X1ZMB1"/>
<dbReference type="Gene3D" id="1.10.12.10">
    <property type="entry name" value="Lyase 2-enoyl-coa Hydratase, Chain A, domain 2"/>
    <property type="match status" value="1"/>
</dbReference>
<proteinExistence type="inferred from homology"/>
<dbReference type="PANTHER" id="PTHR11941:SF130">
    <property type="entry name" value="ENOYL-COA HYDRATASE ECHA12-RELATED"/>
    <property type="match status" value="1"/>
</dbReference>
<comment type="function">
    <text evidence="1">Could possibly oxidize fatty acids using specific components.</text>
</comment>
<dbReference type="RefSeq" id="WP_085078737.1">
    <property type="nucleotide sequence ID" value="NZ_LQPJ01000102.1"/>
</dbReference>
<keyword evidence="4" id="KW-0443">Lipid metabolism</keyword>
<dbReference type="InterPro" id="IPR029045">
    <property type="entry name" value="ClpP/crotonase-like_dom_sf"/>
</dbReference>
<dbReference type="PANTHER" id="PTHR11941">
    <property type="entry name" value="ENOYL-COA HYDRATASE-RELATED"/>
    <property type="match status" value="1"/>
</dbReference>
<keyword evidence="5" id="KW-0456">Lyase</keyword>
<reference evidence="9 10" key="1">
    <citation type="submission" date="2016-01" db="EMBL/GenBank/DDBJ databases">
        <title>The new phylogeny of the genus Mycobacterium.</title>
        <authorList>
            <person name="Tarcisio F."/>
            <person name="Conor M."/>
            <person name="Antonella G."/>
            <person name="Elisabetta G."/>
            <person name="Giulia F.S."/>
            <person name="Sara T."/>
            <person name="Anna F."/>
            <person name="Clotilde B."/>
            <person name="Roberto B."/>
            <person name="Veronica D.S."/>
            <person name="Fabio R."/>
            <person name="Monica P."/>
            <person name="Olivier J."/>
            <person name="Enrico T."/>
            <person name="Nicola S."/>
        </authorList>
    </citation>
    <scope>NUCLEOTIDE SEQUENCE [LARGE SCALE GENOMIC DNA]</scope>
    <source>
        <strain evidence="9 10">DSM 44572</strain>
    </source>
</reference>
<dbReference type="GO" id="GO:0006635">
    <property type="term" value="P:fatty acid beta-oxidation"/>
    <property type="evidence" value="ECO:0007669"/>
    <property type="project" value="TreeGrafter"/>
</dbReference>
<dbReference type="Gene3D" id="3.90.226.10">
    <property type="entry name" value="2-enoyl-CoA Hydratase, Chain A, domain 1"/>
    <property type="match status" value="1"/>
</dbReference>
<dbReference type="OrthoDB" id="9777711at2"/>
<dbReference type="InterPro" id="IPR001753">
    <property type="entry name" value="Enoyl-CoA_hydra/iso"/>
</dbReference>
<organism evidence="9 10">
    <name type="scientific">Mycobacterium palustre</name>
    <dbReference type="NCBI Taxonomy" id="153971"/>
    <lineage>
        <taxon>Bacteria</taxon>
        <taxon>Bacillati</taxon>
        <taxon>Actinomycetota</taxon>
        <taxon>Actinomycetes</taxon>
        <taxon>Mycobacteriales</taxon>
        <taxon>Mycobacteriaceae</taxon>
        <taxon>Mycobacterium</taxon>
        <taxon>Mycobacterium simiae complex</taxon>
    </lineage>
</organism>
<evidence type="ECO:0000256" key="3">
    <source>
        <dbReference type="ARBA" id="ARBA00022832"/>
    </source>
</evidence>
<comment type="similarity">
    <text evidence="2 8">Belongs to the enoyl-CoA hydratase/isomerase family.</text>
</comment>
<dbReference type="STRING" id="153971.AWC19_09940"/>
<evidence type="ECO:0000313" key="9">
    <source>
        <dbReference type="EMBL" id="ORW24418.1"/>
    </source>
</evidence>
<name>A0A1X1ZMB1_9MYCO</name>